<reference evidence="1 2" key="1">
    <citation type="submission" date="2019-07" db="EMBL/GenBank/DDBJ databases">
        <title>Gramella aestuarii sp. nov., isolated from a tidal flat, and emended description of Gramella echinicola.</title>
        <authorList>
            <person name="Liu L."/>
        </authorList>
    </citation>
    <scope>NUCLEOTIDE SEQUENCE [LARGE SCALE GENOMIC DNA]</scope>
    <source>
        <strain evidence="1 2">BS12</strain>
    </source>
</reference>
<proteinExistence type="predicted"/>
<gene>
    <name evidence="1" type="ORF">FLP08_05705</name>
</gene>
<sequence length="72" mass="8418">MRKLEIILTEEQYQHIIAERSYGNRTNLEEETFGGYELCLHIASPDVIPATLEMKMINTIDLGEVEWKISEY</sequence>
<accession>A0A7K1LNE3</accession>
<name>A0A7K1LNE3_9FLAO</name>
<dbReference type="RefSeq" id="WP_156274927.1">
    <property type="nucleotide sequence ID" value="NZ_BAABGI010000001.1"/>
</dbReference>
<dbReference type="AlphaFoldDB" id="A0A7K1LNE3"/>
<evidence type="ECO:0000313" key="1">
    <source>
        <dbReference type="EMBL" id="MUP42060.1"/>
    </source>
</evidence>
<dbReference type="OrthoDB" id="1448115at2"/>
<dbReference type="Proteomes" id="UP000460416">
    <property type="component" value="Unassembled WGS sequence"/>
</dbReference>
<keyword evidence="2" id="KW-1185">Reference proteome</keyword>
<protein>
    <submittedName>
        <fullName evidence="1">Uncharacterized protein</fullName>
    </submittedName>
</protein>
<comment type="caution">
    <text evidence="1">The sequence shown here is derived from an EMBL/GenBank/DDBJ whole genome shotgun (WGS) entry which is preliminary data.</text>
</comment>
<organism evidence="1 2">
    <name type="scientific">Christiangramia aestuarii</name>
    <dbReference type="NCBI Taxonomy" id="1028746"/>
    <lineage>
        <taxon>Bacteria</taxon>
        <taxon>Pseudomonadati</taxon>
        <taxon>Bacteroidota</taxon>
        <taxon>Flavobacteriia</taxon>
        <taxon>Flavobacteriales</taxon>
        <taxon>Flavobacteriaceae</taxon>
        <taxon>Christiangramia</taxon>
    </lineage>
</organism>
<dbReference type="EMBL" id="VJVW01000002">
    <property type="protein sequence ID" value="MUP42060.1"/>
    <property type="molecule type" value="Genomic_DNA"/>
</dbReference>
<evidence type="ECO:0000313" key="2">
    <source>
        <dbReference type="Proteomes" id="UP000460416"/>
    </source>
</evidence>